<dbReference type="RefSeq" id="WP_158088376.1">
    <property type="nucleotide sequence ID" value="NZ_FOBI01000021.1"/>
</dbReference>
<evidence type="ECO:0000313" key="4">
    <source>
        <dbReference type="Proteomes" id="UP000199297"/>
    </source>
</evidence>
<gene>
    <name evidence="3" type="ORF">SAMN05216262_1219</name>
</gene>
<dbReference type="Pfam" id="PF00497">
    <property type="entry name" value="SBP_bac_3"/>
    <property type="match status" value="1"/>
</dbReference>
<evidence type="ECO:0000313" key="3">
    <source>
        <dbReference type="EMBL" id="SEL76247.1"/>
    </source>
</evidence>
<evidence type="ECO:0000256" key="1">
    <source>
        <dbReference type="SAM" id="SignalP"/>
    </source>
</evidence>
<dbReference type="OrthoDB" id="8587856at2"/>
<feature type="chain" id="PRO_5011766067" evidence="1">
    <location>
        <begin position="19"/>
        <end position="245"/>
    </location>
</feature>
<evidence type="ECO:0000259" key="2">
    <source>
        <dbReference type="Pfam" id="PF00497"/>
    </source>
</evidence>
<dbReference type="Proteomes" id="UP000199297">
    <property type="component" value="Unassembled WGS sequence"/>
</dbReference>
<feature type="signal peptide" evidence="1">
    <location>
        <begin position="1"/>
        <end position="18"/>
    </location>
</feature>
<protein>
    <submittedName>
        <fullName evidence="3">Amino acid ABC transporter substrate-binding protein, PAAT family</fullName>
    </submittedName>
</protein>
<dbReference type="PANTHER" id="PTHR38834">
    <property type="entry name" value="PERIPLASMIC SUBSTRATE BINDING PROTEIN FAMILY 3"/>
    <property type="match status" value="1"/>
</dbReference>
<dbReference type="EMBL" id="FOBI01000021">
    <property type="protein sequence ID" value="SEL76247.1"/>
    <property type="molecule type" value="Genomic_DNA"/>
</dbReference>
<reference evidence="4" key="1">
    <citation type="submission" date="2016-10" db="EMBL/GenBank/DDBJ databases">
        <authorList>
            <person name="Varghese N."/>
            <person name="Submissions S."/>
        </authorList>
    </citation>
    <scope>NUCLEOTIDE SEQUENCE [LARGE SCALE GENOMIC DNA]</scope>
    <source>
        <strain evidence="4">CGMCC 1.9127</strain>
    </source>
</reference>
<proteinExistence type="predicted"/>
<dbReference type="Gene3D" id="3.40.190.10">
    <property type="entry name" value="Periplasmic binding protein-like II"/>
    <property type="match status" value="2"/>
</dbReference>
<dbReference type="InterPro" id="IPR001638">
    <property type="entry name" value="Solute-binding_3/MltF_N"/>
</dbReference>
<feature type="domain" description="Solute-binding protein family 3/N-terminal" evidence="2">
    <location>
        <begin position="24"/>
        <end position="243"/>
    </location>
</feature>
<sequence length="245" mass="27696">MLKIIMFLISAISLALQAQSLHIVSEEVPPLQMFDAQQQPTGVMVDIVNTMLERAELKSAIKLYPWARSYQLALTNKNTVIFSLLRDPTREAKFQWIGQLYTLNSYLATKKISPAATLQTISDAKAYRVGTIRGDLAEHYLIEQGFTTGKNLFISSKYPILWELLFSGRIDAVFTNDLLWRYEVESIGRDPNKLQLSVQVPNFSDKLYIAASLSTDKKIVTALKRALESMKADGSYQAILAKWQL</sequence>
<dbReference type="PANTHER" id="PTHR38834:SF3">
    <property type="entry name" value="SOLUTE-BINDING PROTEIN FAMILY 3_N-TERMINAL DOMAIN-CONTAINING PROTEIN"/>
    <property type="match status" value="1"/>
</dbReference>
<keyword evidence="1" id="KW-0732">Signal</keyword>
<dbReference type="AlphaFoldDB" id="A0A1H7SXI5"/>
<accession>A0A1H7SXI5</accession>
<keyword evidence="4" id="KW-1185">Reference proteome</keyword>
<name>A0A1H7SXI5_9GAMM</name>
<dbReference type="SUPFAM" id="SSF53850">
    <property type="entry name" value="Periplasmic binding protein-like II"/>
    <property type="match status" value="1"/>
</dbReference>
<organism evidence="3 4">
    <name type="scientific">Colwellia chukchiensis</name>
    <dbReference type="NCBI Taxonomy" id="641665"/>
    <lineage>
        <taxon>Bacteria</taxon>
        <taxon>Pseudomonadati</taxon>
        <taxon>Pseudomonadota</taxon>
        <taxon>Gammaproteobacteria</taxon>
        <taxon>Alteromonadales</taxon>
        <taxon>Colwelliaceae</taxon>
        <taxon>Colwellia</taxon>
    </lineage>
</organism>
<dbReference type="STRING" id="641665.GCA_002104455_02025"/>